<evidence type="ECO:0000256" key="7">
    <source>
        <dbReference type="ARBA" id="ARBA00022884"/>
    </source>
</evidence>
<dbReference type="Gene3D" id="3.40.50.620">
    <property type="entry name" value="HUPs"/>
    <property type="match status" value="1"/>
</dbReference>
<dbReference type="Pfam" id="PF20259">
    <property type="entry name" value="tRNA_Me_trans_M"/>
    <property type="match status" value="1"/>
</dbReference>
<dbReference type="CDD" id="cd01998">
    <property type="entry name" value="MnmA_TRMU-like"/>
    <property type="match status" value="1"/>
</dbReference>
<dbReference type="InterPro" id="IPR014729">
    <property type="entry name" value="Rossmann-like_a/b/a_fold"/>
</dbReference>
<keyword evidence="5 10" id="KW-0547">Nucleotide-binding</keyword>
<evidence type="ECO:0000256" key="2">
    <source>
        <dbReference type="ARBA" id="ARBA00022555"/>
    </source>
</evidence>
<keyword evidence="2 10" id="KW-0820">tRNA-binding</keyword>
<comment type="catalytic activity">
    <reaction evidence="9 10">
        <text>S-sulfanyl-L-cysteinyl-[protein] + uridine(34) in tRNA + AH2 + ATP = 2-thiouridine(34) in tRNA + L-cysteinyl-[protein] + A + AMP + diphosphate + H(+)</text>
        <dbReference type="Rhea" id="RHEA:47032"/>
        <dbReference type="Rhea" id="RHEA-COMP:10131"/>
        <dbReference type="Rhea" id="RHEA-COMP:11726"/>
        <dbReference type="Rhea" id="RHEA-COMP:11727"/>
        <dbReference type="Rhea" id="RHEA-COMP:11728"/>
        <dbReference type="ChEBI" id="CHEBI:13193"/>
        <dbReference type="ChEBI" id="CHEBI:15378"/>
        <dbReference type="ChEBI" id="CHEBI:17499"/>
        <dbReference type="ChEBI" id="CHEBI:29950"/>
        <dbReference type="ChEBI" id="CHEBI:30616"/>
        <dbReference type="ChEBI" id="CHEBI:33019"/>
        <dbReference type="ChEBI" id="CHEBI:61963"/>
        <dbReference type="ChEBI" id="CHEBI:65315"/>
        <dbReference type="ChEBI" id="CHEBI:87170"/>
        <dbReference type="ChEBI" id="CHEBI:456215"/>
        <dbReference type="EC" id="2.8.1.13"/>
    </reaction>
</comment>
<dbReference type="GO" id="GO:0000049">
    <property type="term" value="F:tRNA binding"/>
    <property type="evidence" value="ECO:0007669"/>
    <property type="project" value="UniProtKB-KW"/>
</dbReference>
<evidence type="ECO:0000256" key="1">
    <source>
        <dbReference type="ARBA" id="ARBA00022490"/>
    </source>
</evidence>
<feature type="active site" description="Nucleophile" evidence="10">
    <location>
        <position position="90"/>
    </location>
</feature>
<dbReference type="Pfam" id="PF03054">
    <property type="entry name" value="tRNA_Me_trans"/>
    <property type="match status" value="1"/>
</dbReference>
<keyword evidence="3 10" id="KW-0808">Transferase</keyword>
<dbReference type="Proteomes" id="UP000824258">
    <property type="component" value="Unassembled WGS sequence"/>
</dbReference>
<feature type="binding site" evidence="10">
    <location>
        <position position="114"/>
    </location>
    <ligand>
        <name>ATP</name>
        <dbReference type="ChEBI" id="CHEBI:30616"/>
    </ligand>
</feature>
<dbReference type="NCBIfam" id="TIGR00420">
    <property type="entry name" value="trmU"/>
    <property type="match status" value="1"/>
</dbReference>
<comment type="function">
    <text evidence="10">Catalyzes the 2-thiolation of uridine at the wobble position (U34) of tRNA, leading to the formation of s(2)U34.</text>
</comment>
<dbReference type="EMBL" id="DVGD01000285">
    <property type="protein sequence ID" value="HIR10437.1"/>
    <property type="molecule type" value="Genomic_DNA"/>
</dbReference>
<evidence type="ECO:0000256" key="8">
    <source>
        <dbReference type="ARBA" id="ARBA00023157"/>
    </source>
</evidence>
<feature type="binding site" evidence="10">
    <location>
        <begin position="7"/>
        <end position="14"/>
    </location>
    <ligand>
        <name>ATP</name>
        <dbReference type="ChEBI" id="CHEBI:30616"/>
    </ligand>
</feature>
<dbReference type="InterPro" id="IPR046884">
    <property type="entry name" value="MnmA-like_central"/>
</dbReference>
<dbReference type="PANTHER" id="PTHR11933:SF5">
    <property type="entry name" value="MITOCHONDRIAL TRNA-SPECIFIC 2-THIOURIDYLASE 1"/>
    <property type="match status" value="1"/>
</dbReference>
<evidence type="ECO:0000313" key="13">
    <source>
        <dbReference type="EMBL" id="HIR10437.1"/>
    </source>
</evidence>
<comment type="caution">
    <text evidence="10">Lacks conserved residue(s) required for the propagation of feature annotation.</text>
</comment>
<proteinExistence type="inferred from homology"/>
<feature type="domain" description="tRNA-specific 2-thiouridylase MnmA-like C-terminal" evidence="11">
    <location>
        <begin position="264"/>
        <end position="338"/>
    </location>
</feature>
<evidence type="ECO:0000259" key="12">
    <source>
        <dbReference type="Pfam" id="PF20259"/>
    </source>
</evidence>
<keyword evidence="4 10" id="KW-0819">tRNA processing</keyword>
<organism evidence="13 14">
    <name type="scientific">Candidatus Avoscillospira stercoripullorum</name>
    <dbReference type="NCBI Taxonomy" id="2840709"/>
    <lineage>
        <taxon>Bacteria</taxon>
        <taxon>Bacillati</taxon>
        <taxon>Bacillota</taxon>
        <taxon>Clostridia</taxon>
        <taxon>Eubacteriales</taxon>
        <taxon>Oscillospiraceae</taxon>
        <taxon>Oscillospiraceae incertae sedis</taxon>
        <taxon>Candidatus Avoscillospira</taxon>
    </lineage>
</organism>
<dbReference type="GO" id="GO:0002143">
    <property type="term" value="P:tRNA wobble position uridine thiolation"/>
    <property type="evidence" value="ECO:0007669"/>
    <property type="project" value="TreeGrafter"/>
</dbReference>
<reference evidence="13" key="1">
    <citation type="submission" date="2020-10" db="EMBL/GenBank/DDBJ databases">
        <authorList>
            <person name="Gilroy R."/>
        </authorList>
    </citation>
    <scope>NUCLEOTIDE SEQUENCE</scope>
    <source>
        <strain evidence="13">ChiHjej9B8-7071</strain>
    </source>
</reference>
<evidence type="ECO:0000313" key="14">
    <source>
        <dbReference type="Proteomes" id="UP000824258"/>
    </source>
</evidence>
<comment type="subcellular location">
    <subcellularLocation>
        <location evidence="10">Cytoplasm</location>
    </subcellularLocation>
</comment>
<keyword evidence="7 10" id="KW-0694">RNA-binding</keyword>
<dbReference type="PANTHER" id="PTHR11933">
    <property type="entry name" value="TRNA 5-METHYLAMINOMETHYL-2-THIOURIDYLATE -METHYLTRANSFERASE"/>
    <property type="match status" value="1"/>
</dbReference>
<dbReference type="Gene3D" id="2.40.30.10">
    <property type="entry name" value="Translation factors"/>
    <property type="match status" value="1"/>
</dbReference>
<protein>
    <recommendedName>
        <fullName evidence="10">tRNA-specific 2-thiouridylase MnmA</fullName>
        <ecNumber evidence="10">2.8.1.13</ecNumber>
    </recommendedName>
</protein>
<feature type="site" description="Interaction with tRNA" evidence="10">
    <location>
        <position position="322"/>
    </location>
</feature>
<keyword evidence="6 10" id="KW-0067">ATP-binding</keyword>
<dbReference type="Pfam" id="PF20258">
    <property type="entry name" value="tRNA_Me_trans_C"/>
    <property type="match status" value="1"/>
</dbReference>
<dbReference type="GO" id="GO:0005737">
    <property type="term" value="C:cytoplasm"/>
    <property type="evidence" value="ECO:0007669"/>
    <property type="project" value="UniProtKB-SubCell"/>
</dbReference>
<comment type="similarity">
    <text evidence="10">Belongs to the MnmA/TRMU family.</text>
</comment>
<dbReference type="InterPro" id="IPR046885">
    <property type="entry name" value="MnmA-like_C"/>
</dbReference>
<dbReference type="InterPro" id="IPR023382">
    <property type="entry name" value="MnmA-like_central_sf"/>
</dbReference>
<dbReference type="NCBIfam" id="NF001138">
    <property type="entry name" value="PRK00143.1"/>
    <property type="match status" value="1"/>
</dbReference>
<evidence type="ECO:0000256" key="5">
    <source>
        <dbReference type="ARBA" id="ARBA00022741"/>
    </source>
</evidence>
<comment type="caution">
    <text evidence="13">The sequence shown here is derived from an EMBL/GenBank/DDBJ whole genome shotgun (WGS) entry which is preliminary data.</text>
</comment>
<evidence type="ECO:0000256" key="6">
    <source>
        <dbReference type="ARBA" id="ARBA00022840"/>
    </source>
</evidence>
<evidence type="ECO:0000259" key="11">
    <source>
        <dbReference type="Pfam" id="PF20258"/>
    </source>
</evidence>
<keyword evidence="1 10" id="KW-0963">Cytoplasm</keyword>
<evidence type="ECO:0000256" key="10">
    <source>
        <dbReference type="HAMAP-Rule" id="MF_00144"/>
    </source>
</evidence>
<dbReference type="HAMAP" id="MF_00144">
    <property type="entry name" value="tRNA_thiouridyl_MnmA"/>
    <property type="match status" value="1"/>
</dbReference>
<gene>
    <name evidence="10 13" type="primary">mnmA</name>
    <name evidence="13" type="ORF">IAA70_08525</name>
</gene>
<feature type="binding site" evidence="10">
    <location>
        <position position="33"/>
    </location>
    <ligand>
        <name>ATP</name>
        <dbReference type="ChEBI" id="CHEBI:30616"/>
    </ligand>
</feature>
<dbReference type="SUPFAM" id="SSF52402">
    <property type="entry name" value="Adenine nucleotide alpha hydrolases-like"/>
    <property type="match status" value="1"/>
</dbReference>
<sequence length="342" mass="37445">MKKILAGLSGGVDSAAAVITLRDEGCAVDGATMVLHPFAAREAEDARRTAQALGVGFYQFDWQAEFRRDVIAPFEAAYQQGLTPNPCIFCNKAIKFGRFLDTALSLGYDSIATGHYARVTKEYGRWLVYTARDEAKDQTYMLYQLTQEQLARIILPMGEMTKADARALTAREGLSVSSKHDSQDICFIPDGDYLAFLQADGVSLHPGHFIAPDGMDLGAHKGMEAYTIGQRRGLEVAYGSRIYVVDKEPGGNVRLGPDEALYRRHVAVEQVNFIPFDTLDAPRRAQAKIRYSQQAAPCTLRPRDGGVVVIFDAPQRAVTPGQSAVFYDGSLLLGGGIIRAAW</sequence>
<dbReference type="InterPro" id="IPR004506">
    <property type="entry name" value="MnmA-like"/>
</dbReference>
<evidence type="ECO:0000256" key="3">
    <source>
        <dbReference type="ARBA" id="ARBA00022679"/>
    </source>
</evidence>
<reference evidence="13" key="2">
    <citation type="journal article" date="2021" name="PeerJ">
        <title>Extensive microbial diversity within the chicken gut microbiome revealed by metagenomics and culture.</title>
        <authorList>
            <person name="Gilroy R."/>
            <person name="Ravi A."/>
            <person name="Getino M."/>
            <person name="Pursley I."/>
            <person name="Horton D.L."/>
            <person name="Alikhan N.F."/>
            <person name="Baker D."/>
            <person name="Gharbi K."/>
            <person name="Hall N."/>
            <person name="Watson M."/>
            <person name="Adriaenssens E.M."/>
            <person name="Foster-Nyarko E."/>
            <person name="Jarju S."/>
            <person name="Secka A."/>
            <person name="Antonio M."/>
            <person name="Oren A."/>
            <person name="Chaudhuri R.R."/>
            <person name="La Ragione R."/>
            <person name="Hildebrand F."/>
            <person name="Pallen M.J."/>
        </authorList>
    </citation>
    <scope>NUCLEOTIDE SEQUENCE</scope>
    <source>
        <strain evidence="13">ChiHjej9B8-7071</strain>
    </source>
</reference>
<feature type="domain" description="tRNA-specific 2-thiouridylase MnmA-like central" evidence="12">
    <location>
        <begin position="204"/>
        <end position="252"/>
    </location>
</feature>
<feature type="region of interest" description="Interaction with tRNA" evidence="10">
    <location>
        <begin position="136"/>
        <end position="138"/>
    </location>
</feature>
<evidence type="ECO:0000256" key="4">
    <source>
        <dbReference type="ARBA" id="ARBA00022694"/>
    </source>
</evidence>
<accession>A0A9D1D7V8</accession>
<feature type="site" description="Interaction with tRNA" evidence="10">
    <location>
        <position position="115"/>
    </location>
</feature>
<evidence type="ECO:0000256" key="9">
    <source>
        <dbReference type="ARBA" id="ARBA00051542"/>
    </source>
</evidence>
<dbReference type="GO" id="GO:0005524">
    <property type="term" value="F:ATP binding"/>
    <property type="evidence" value="ECO:0007669"/>
    <property type="project" value="UniProtKB-KW"/>
</dbReference>
<feature type="active site" description="Cysteine persulfide intermediate" evidence="10">
    <location>
        <position position="186"/>
    </location>
</feature>
<dbReference type="GO" id="GO:0103016">
    <property type="term" value="F:tRNA-uridine 2-sulfurtransferase activity"/>
    <property type="evidence" value="ECO:0007669"/>
    <property type="project" value="UniProtKB-EC"/>
</dbReference>
<dbReference type="EC" id="2.8.1.13" evidence="10"/>
<feature type="region of interest" description="Interaction with tRNA" evidence="10">
    <location>
        <begin position="290"/>
        <end position="291"/>
    </location>
</feature>
<dbReference type="AlphaFoldDB" id="A0A9D1D7V8"/>
<dbReference type="Gene3D" id="2.30.30.280">
    <property type="entry name" value="Adenine nucleotide alpha hydrolases-like domains"/>
    <property type="match status" value="1"/>
</dbReference>
<dbReference type="FunFam" id="2.40.30.10:FF:000023">
    <property type="entry name" value="tRNA-specific 2-thiouridylase MnmA"/>
    <property type="match status" value="1"/>
</dbReference>
<name>A0A9D1D7V8_9FIRM</name>
<keyword evidence="8" id="KW-1015">Disulfide bond</keyword>